<dbReference type="KEGG" id="baqk:QN215_06170"/>
<evidence type="ECO:0008006" key="4">
    <source>
        <dbReference type="Google" id="ProtNLM"/>
    </source>
</evidence>
<feature type="transmembrane region" description="Helical" evidence="2">
    <location>
        <begin position="151"/>
        <end position="173"/>
    </location>
</feature>
<keyword evidence="2" id="KW-0812">Transmembrane</keyword>
<feature type="compositionally biased region" description="Polar residues" evidence="1">
    <location>
        <begin position="95"/>
        <end position="106"/>
    </location>
</feature>
<evidence type="ECO:0000256" key="1">
    <source>
        <dbReference type="SAM" id="MobiDB-lite"/>
    </source>
</evidence>
<gene>
    <name evidence="3" type="ORF">QN215_06170</name>
</gene>
<dbReference type="AlphaFoldDB" id="A0AB39U4I4"/>
<reference evidence="3" key="1">
    <citation type="submission" date="2023-07" db="EMBL/GenBank/DDBJ databases">
        <title>Bifidobacterium aquikefiriaerophilum sp. nov. and Bifidobacterium eccum sp. nov., isolated from water kefir.</title>
        <authorList>
            <person name="Breselge S."/>
            <person name="Bellassi P."/>
            <person name="Barcenilla C."/>
            <person name="Alvarez-Ordonez A."/>
            <person name="Morelli L."/>
            <person name="Cotter P.D."/>
        </authorList>
    </citation>
    <scope>NUCLEOTIDE SEQUENCE</scope>
    <source>
        <strain evidence="3">WK041_4_12</strain>
    </source>
</reference>
<keyword evidence="2" id="KW-1133">Transmembrane helix</keyword>
<sequence length="296" mass="30054">MKRFFHNISWAQIFAGALAAVTAFLLSAKIGIAGSVIGVAVGSIVSTVTTQIYQRVLDESSKKIQKTVVSVHYNPNRSENDGDDDKSTSEDQSDLEATQTLPASDATSKRTGRQAVGHSTHANGAGETKITGKPKISPFGGHKLDGRKRKVLIVAIVSAIVAFGGTAGIIYAVTNGQGTDQVVRNIVSPSKTAAPEPSQSNTTPNGPRPSRSNEETSEPEPSQASPSSHAPTNDDSTATPSSSSSQSSGSSSTPSSSSSSSPSSSASASSSSSTSPSASASSSTAQPEAGSTTSSH</sequence>
<dbReference type="RefSeq" id="WP_369343466.1">
    <property type="nucleotide sequence ID" value="NZ_CP129674.1"/>
</dbReference>
<protein>
    <recommendedName>
        <fullName evidence="4">ABC transporter permease</fullName>
    </recommendedName>
</protein>
<organism evidence="3">
    <name type="scientific">Bifidobacterium aquikefiricola</name>
    <dbReference type="NCBI Taxonomy" id="3059038"/>
    <lineage>
        <taxon>Bacteria</taxon>
        <taxon>Bacillati</taxon>
        <taxon>Actinomycetota</taxon>
        <taxon>Actinomycetes</taxon>
        <taxon>Bifidobacteriales</taxon>
        <taxon>Bifidobacteriaceae</taxon>
        <taxon>Bifidobacterium</taxon>
    </lineage>
</organism>
<dbReference type="EMBL" id="CP129674">
    <property type="protein sequence ID" value="XDS43872.1"/>
    <property type="molecule type" value="Genomic_DNA"/>
</dbReference>
<feature type="compositionally biased region" description="Polar residues" evidence="1">
    <location>
        <begin position="190"/>
        <end position="205"/>
    </location>
</feature>
<proteinExistence type="predicted"/>
<name>A0AB39U4I4_9BIFI</name>
<feature type="transmembrane region" description="Helical" evidence="2">
    <location>
        <begin position="7"/>
        <end position="26"/>
    </location>
</feature>
<feature type="transmembrane region" description="Helical" evidence="2">
    <location>
        <begin position="32"/>
        <end position="53"/>
    </location>
</feature>
<feature type="region of interest" description="Disordered" evidence="1">
    <location>
        <begin position="190"/>
        <end position="296"/>
    </location>
</feature>
<feature type="region of interest" description="Disordered" evidence="1">
    <location>
        <begin position="71"/>
        <end position="143"/>
    </location>
</feature>
<evidence type="ECO:0000313" key="3">
    <source>
        <dbReference type="EMBL" id="XDS43872.1"/>
    </source>
</evidence>
<accession>A0AB39U4I4</accession>
<feature type="compositionally biased region" description="Low complexity" evidence="1">
    <location>
        <begin position="219"/>
        <end position="287"/>
    </location>
</feature>
<evidence type="ECO:0000256" key="2">
    <source>
        <dbReference type="SAM" id="Phobius"/>
    </source>
</evidence>
<keyword evidence="2" id="KW-0472">Membrane</keyword>